<name>A0A096BUF2_9FIRM</name>
<reference evidence="1 2" key="1">
    <citation type="submission" date="2014-07" db="EMBL/GenBank/DDBJ databases">
        <authorList>
            <person name="McCorrison J."/>
            <person name="Sanka R."/>
            <person name="Torralba M."/>
            <person name="Gillis M."/>
            <person name="Haft D.H."/>
            <person name="Methe B."/>
            <person name="Sutton G."/>
            <person name="Nelson K.E."/>
        </authorList>
    </citation>
    <scope>NUCLEOTIDE SEQUENCE [LARGE SCALE GENOMIC DNA]</scope>
    <source>
        <strain evidence="1 2">DNF00314</strain>
    </source>
</reference>
<dbReference type="Proteomes" id="UP000029628">
    <property type="component" value="Unassembled WGS sequence"/>
</dbReference>
<comment type="caution">
    <text evidence="1">The sequence shown here is derived from an EMBL/GenBank/DDBJ whole genome shotgun (WGS) entry which is preliminary data.</text>
</comment>
<gene>
    <name evidence="1" type="ORF">HMPREF0872_08710</name>
</gene>
<evidence type="ECO:0000313" key="2">
    <source>
        <dbReference type="Proteomes" id="UP000029628"/>
    </source>
</evidence>
<dbReference type="AlphaFoldDB" id="A0A096BUF2"/>
<sequence length="189" mass="21148">MGLFTASLCGSADASWLSKTLDKLDAWTSTVSSATSTTTNSDGTRTLGYHKERLIEIGSNQYYTTYLDTKHAWADGTAQNRSVTAQIIRVYTPLGSQWLGVTSGGAVRPDVITRSVTEKVVFYVDAMKEWSSLYYDVHGNLIYDGRLSDSGYSNGGQYSDYSWRAERYVPYSEAEAMKDKVFHLFGWDY</sequence>
<accession>A0A096BUF2</accession>
<dbReference type="EMBL" id="JRNT01000043">
    <property type="protein sequence ID" value="KGF46352.1"/>
    <property type="molecule type" value="Genomic_DNA"/>
</dbReference>
<organism evidence="1 2">
    <name type="scientific">Veillonella montpellierensis DNF00314</name>
    <dbReference type="NCBI Taxonomy" id="1401067"/>
    <lineage>
        <taxon>Bacteria</taxon>
        <taxon>Bacillati</taxon>
        <taxon>Bacillota</taxon>
        <taxon>Negativicutes</taxon>
        <taxon>Veillonellales</taxon>
        <taxon>Veillonellaceae</taxon>
        <taxon>Veillonella</taxon>
    </lineage>
</organism>
<dbReference type="RefSeq" id="WP_038153295.1">
    <property type="nucleotide sequence ID" value="NZ_JRNT01000043.1"/>
</dbReference>
<protein>
    <submittedName>
        <fullName evidence="1">Uncharacterized protein</fullName>
    </submittedName>
</protein>
<proteinExistence type="predicted"/>
<evidence type="ECO:0000313" key="1">
    <source>
        <dbReference type="EMBL" id="KGF46352.1"/>
    </source>
</evidence>
<keyword evidence="2" id="KW-1185">Reference proteome</keyword>